<accession>B6GAJ8</accession>
<evidence type="ECO:0000313" key="3">
    <source>
        <dbReference type="Proteomes" id="UP000003560"/>
    </source>
</evidence>
<dbReference type="Proteomes" id="UP000003560">
    <property type="component" value="Unassembled WGS sequence"/>
</dbReference>
<gene>
    <name evidence="2" type="ORF">COLSTE_01098</name>
</gene>
<evidence type="ECO:0000313" key="2">
    <source>
        <dbReference type="EMBL" id="EEA90710.1"/>
    </source>
</evidence>
<dbReference type="GeneID" id="98001945"/>
<organism evidence="2 3">
    <name type="scientific">Collinsella stercoris DSM 13279</name>
    <dbReference type="NCBI Taxonomy" id="445975"/>
    <lineage>
        <taxon>Bacteria</taxon>
        <taxon>Bacillati</taxon>
        <taxon>Actinomycetota</taxon>
        <taxon>Coriobacteriia</taxon>
        <taxon>Coriobacteriales</taxon>
        <taxon>Coriobacteriaceae</taxon>
        <taxon>Collinsella</taxon>
    </lineage>
</organism>
<reference evidence="2 3" key="1">
    <citation type="submission" date="2008-10" db="EMBL/GenBank/DDBJ databases">
        <title>Draft genome sequence of Collinsella stercoris (DSM 13279).</title>
        <authorList>
            <person name="Sudarsanam P."/>
            <person name="Ley R."/>
            <person name="Guruge J."/>
            <person name="Turnbaugh P.J."/>
            <person name="Mahowald M."/>
            <person name="Liep D."/>
            <person name="Gordon J."/>
        </authorList>
    </citation>
    <scope>NUCLEOTIDE SEQUENCE [LARGE SCALE GENOMIC DNA]</scope>
    <source>
        <strain evidence="2 3">DSM 13279</strain>
    </source>
</reference>
<feature type="region of interest" description="Disordered" evidence="1">
    <location>
        <begin position="1"/>
        <end position="28"/>
    </location>
</feature>
<dbReference type="AlphaFoldDB" id="B6GAJ8"/>
<name>B6GAJ8_9ACTN</name>
<dbReference type="EMBL" id="ABXJ01000061">
    <property type="protein sequence ID" value="EEA90710.1"/>
    <property type="molecule type" value="Genomic_DNA"/>
</dbReference>
<reference evidence="2 3" key="2">
    <citation type="submission" date="2008-10" db="EMBL/GenBank/DDBJ databases">
        <authorList>
            <person name="Fulton L."/>
            <person name="Clifton S."/>
            <person name="Fulton B."/>
            <person name="Xu J."/>
            <person name="Minx P."/>
            <person name="Pepin K.H."/>
            <person name="Johnson M."/>
            <person name="Thiruvilangam P."/>
            <person name="Bhonagiri V."/>
            <person name="Nash W.E."/>
            <person name="Mardis E.R."/>
            <person name="Wilson R.K."/>
        </authorList>
    </citation>
    <scope>NUCLEOTIDE SEQUENCE [LARGE SCALE GENOMIC DNA]</scope>
    <source>
        <strain evidence="2 3">DSM 13279</strain>
    </source>
</reference>
<dbReference type="HOGENOM" id="CLU_2664784_0_0_11"/>
<protein>
    <submittedName>
        <fullName evidence="2">Uncharacterized protein</fullName>
    </submittedName>
</protein>
<sequence>MEQKEPKRTPEPAHEEQPRAEEGVMAVRARAEDPALARTVAAIASAVSELVDPASAATLREAAADLMKGAEDGNA</sequence>
<feature type="compositionally biased region" description="Basic and acidic residues" evidence="1">
    <location>
        <begin position="1"/>
        <end position="22"/>
    </location>
</feature>
<comment type="caution">
    <text evidence="2">The sequence shown here is derived from an EMBL/GenBank/DDBJ whole genome shotgun (WGS) entry which is preliminary data.</text>
</comment>
<keyword evidence="3" id="KW-1185">Reference proteome</keyword>
<dbReference type="RefSeq" id="WP_006720751.1">
    <property type="nucleotide sequence ID" value="NZ_CP085935.1"/>
</dbReference>
<proteinExistence type="predicted"/>
<dbReference type="STRING" id="445975.COLSTE_01098"/>
<evidence type="ECO:0000256" key="1">
    <source>
        <dbReference type="SAM" id="MobiDB-lite"/>
    </source>
</evidence>